<accession>A0A0R2ABF8</accession>
<dbReference type="OrthoDB" id="7870017at2"/>
<keyword evidence="3" id="KW-1185">Reference proteome</keyword>
<reference evidence="2 3" key="1">
    <citation type="journal article" date="2015" name="Genome Announc.">
        <title>Expanding the biotechnology potential of lactobacilli through comparative genomics of 213 strains and associated genera.</title>
        <authorList>
            <person name="Sun Z."/>
            <person name="Harris H.M."/>
            <person name="McCann A."/>
            <person name="Guo C."/>
            <person name="Argimon S."/>
            <person name="Zhang W."/>
            <person name="Yang X."/>
            <person name="Jeffery I.B."/>
            <person name="Cooney J.C."/>
            <person name="Kagawa T.F."/>
            <person name="Liu W."/>
            <person name="Song Y."/>
            <person name="Salvetti E."/>
            <person name="Wrobel A."/>
            <person name="Rasinkangas P."/>
            <person name="Parkhill J."/>
            <person name="Rea M.C."/>
            <person name="O'Sullivan O."/>
            <person name="Ritari J."/>
            <person name="Douillard F.P."/>
            <person name="Paul Ross R."/>
            <person name="Yang R."/>
            <person name="Briner A.E."/>
            <person name="Felis G.E."/>
            <person name="de Vos W.M."/>
            <person name="Barrangou R."/>
            <person name="Klaenhammer T.R."/>
            <person name="Caufield P.W."/>
            <person name="Cui Y."/>
            <person name="Zhang H."/>
            <person name="O'Toole P.W."/>
        </authorList>
    </citation>
    <scope>NUCLEOTIDE SEQUENCE [LARGE SCALE GENOMIC DNA]</scope>
    <source>
        <strain evidence="2 3">DSM 20509</strain>
    </source>
</reference>
<organism evidence="2 3">
    <name type="scientific">Ligilactobacillus agilis DSM 20509</name>
    <dbReference type="NCBI Taxonomy" id="1423718"/>
    <lineage>
        <taxon>Bacteria</taxon>
        <taxon>Bacillati</taxon>
        <taxon>Bacillota</taxon>
        <taxon>Bacilli</taxon>
        <taxon>Lactobacillales</taxon>
        <taxon>Lactobacillaceae</taxon>
        <taxon>Ligilactobacillus</taxon>
    </lineage>
</organism>
<evidence type="ECO:0000256" key="1">
    <source>
        <dbReference type="SAM" id="Phobius"/>
    </source>
</evidence>
<dbReference type="InterPro" id="IPR008407">
    <property type="entry name" value="Brnchd-chn_aa_trnsp_AzlD"/>
</dbReference>
<feature type="transmembrane region" description="Helical" evidence="1">
    <location>
        <begin position="6"/>
        <end position="29"/>
    </location>
</feature>
<evidence type="ECO:0008006" key="4">
    <source>
        <dbReference type="Google" id="ProtNLM"/>
    </source>
</evidence>
<name>A0A0R2ABF8_9LACO</name>
<dbReference type="EMBL" id="AYYP01000047">
    <property type="protein sequence ID" value="KRM63922.1"/>
    <property type="molecule type" value="Genomic_DNA"/>
</dbReference>
<comment type="caution">
    <text evidence="2">The sequence shown here is derived from an EMBL/GenBank/DDBJ whole genome shotgun (WGS) entry which is preliminary data.</text>
</comment>
<sequence length="109" mass="12283">MSTSSYVLLTILLAGFSMWLAKVLPFLLLKKFTLPKWALEYLSFVPLTIMSALWFSQLFEQHLGQLPSLNWENLLASLPTLLAAIFSKDLLVTVIVGIISLACLRFGFF</sequence>
<feature type="transmembrane region" description="Helical" evidence="1">
    <location>
        <begin position="79"/>
        <end position="104"/>
    </location>
</feature>
<dbReference type="AlphaFoldDB" id="A0A0R2ABF8"/>
<keyword evidence="1" id="KW-0472">Membrane</keyword>
<gene>
    <name evidence="2" type="ORF">FC14_GL000135</name>
</gene>
<protein>
    <recommendedName>
        <fullName evidence="4">Branched-chain amino acid ABC transporter</fullName>
    </recommendedName>
</protein>
<dbReference type="Proteomes" id="UP000051008">
    <property type="component" value="Unassembled WGS sequence"/>
</dbReference>
<proteinExistence type="predicted"/>
<evidence type="ECO:0000313" key="3">
    <source>
        <dbReference type="Proteomes" id="UP000051008"/>
    </source>
</evidence>
<evidence type="ECO:0000313" key="2">
    <source>
        <dbReference type="EMBL" id="KRM63922.1"/>
    </source>
</evidence>
<dbReference type="Pfam" id="PF05437">
    <property type="entry name" value="AzlD"/>
    <property type="match status" value="1"/>
</dbReference>
<dbReference type="RefSeq" id="WP_056976883.1">
    <property type="nucleotide sequence ID" value="NZ_AYYP01000047.1"/>
</dbReference>
<keyword evidence="1" id="KW-0812">Transmembrane</keyword>
<keyword evidence="1" id="KW-1133">Transmembrane helix</keyword>